<dbReference type="SUPFAM" id="SSF56801">
    <property type="entry name" value="Acetyl-CoA synthetase-like"/>
    <property type="match status" value="1"/>
</dbReference>
<proteinExistence type="inferred from homology"/>
<dbReference type="PROSITE" id="PS00455">
    <property type="entry name" value="AMP_BINDING"/>
    <property type="match status" value="1"/>
</dbReference>
<dbReference type="InterPro" id="IPR042099">
    <property type="entry name" value="ANL_N_sf"/>
</dbReference>
<comment type="caution">
    <text evidence="4">The sequence shown here is derived from an EMBL/GenBank/DDBJ whole genome shotgun (WGS) entry which is preliminary data.</text>
</comment>
<protein>
    <recommendedName>
        <fullName evidence="6">Acetyl-CoA synthetase-like protein</fullName>
    </recommendedName>
</protein>
<feature type="domain" description="AMP-binding enzyme C-terminal" evidence="3">
    <location>
        <begin position="431"/>
        <end position="517"/>
    </location>
</feature>
<dbReference type="InterPro" id="IPR020845">
    <property type="entry name" value="AMP-binding_CS"/>
</dbReference>
<dbReference type="InterPro" id="IPR045851">
    <property type="entry name" value="AMP-bd_C_sf"/>
</dbReference>
<evidence type="ECO:0000313" key="5">
    <source>
        <dbReference type="Proteomes" id="UP001610444"/>
    </source>
</evidence>
<evidence type="ECO:0000256" key="1">
    <source>
        <dbReference type="ARBA" id="ARBA00006432"/>
    </source>
</evidence>
<dbReference type="EMBL" id="JBFXLR010000003">
    <property type="protein sequence ID" value="KAL2859563.1"/>
    <property type="molecule type" value="Genomic_DNA"/>
</dbReference>
<organism evidence="4 5">
    <name type="scientific">Aspergillus pseudodeflectus</name>
    <dbReference type="NCBI Taxonomy" id="176178"/>
    <lineage>
        <taxon>Eukaryota</taxon>
        <taxon>Fungi</taxon>
        <taxon>Dikarya</taxon>
        <taxon>Ascomycota</taxon>
        <taxon>Pezizomycotina</taxon>
        <taxon>Eurotiomycetes</taxon>
        <taxon>Eurotiomycetidae</taxon>
        <taxon>Eurotiales</taxon>
        <taxon>Aspergillaceae</taxon>
        <taxon>Aspergillus</taxon>
        <taxon>Aspergillus subgen. Nidulantes</taxon>
    </lineage>
</organism>
<reference evidence="4 5" key="1">
    <citation type="submission" date="2024-07" db="EMBL/GenBank/DDBJ databases">
        <title>Section-level genome sequencing and comparative genomics of Aspergillus sections Usti and Cavernicolus.</title>
        <authorList>
            <consortium name="Lawrence Berkeley National Laboratory"/>
            <person name="Nybo J.L."/>
            <person name="Vesth T.C."/>
            <person name="Theobald S."/>
            <person name="Frisvad J.C."/>
            <person name="Larsen T.O."/>
            <person name="Kjaerboelling I."/>
            <person name="Rothschild-Mancinelli K."/>
            <person name="Lyhne E.K."/>
            <person name="Kogle M.E."/>
            <person name="Barry K."/>
            <person name="Clum A."/>
            <person name="Na H."/>
            <person name="Ledsgaard L."/>
            <person name="Lin J."/>
            <person name="Lipzen A."/>
            <person name="Kuo A."/>
            <person name="Riley R."/>
            <person name="Mondo S."/>
            <person name="LaButti K."/>
            <person name="Haridas S."/>
            <person name="Pangalinan J."/>
            <person name="Salamov A.A."/>
            <person name="Simmons B.A."/>
            <person name="Magnuson J.K."/>
            <person name="Chen J."/>
            <person name="Drula E."/>
            <person name="Henrissat B."/>
            <person name="Wiebenga A."/>
            <person name="Lubbers R.J."/>
            <person name="Gomes A.C."/>
            <person name="Macurrencykelacurrency M.R."/>
            <person name="Stajich J."/>
            <person name="Grigoriev I.V."/>
            <person name="Mortensen U.H."/>
            <person name="De vries R.P."/>
            <person name="Baker S.E."/>
            <person name="Andersen M.R."/>
        </authorList>
    </citation>
    <scope>NUCLEOTIDE SEQUENCE [LARGE SCALE GENOMIC DNA]</scope>
    <source>
        <strain evidence="4 5">CBS 756.74</strain>
    </source>
</reference>
<dbReference type="InterPro" id="IPR025110">
    <property type="entry name" value="AMP-bd_C"/>
</dbReference>
<keyword evidence="5" id="KW-1185">Reference proteome</keyword>
<name>A0ABR4L4T5_9EURO</name>
<dbReference type="CDD" id="cd04433">
    <property type="entry name" value="AFD_class_I"/>
    <property type="match status" value="1"/>
</dbReference>
<dbReference type="InterPro" id="IPR000873">
    <property type="entry name" value="AMP-dep_synth/lig_dom"/>
</dbReference>
<dbReference type="RefSeq" id="XP_070904497.1">
    <property type="nucleotide sequence ID" value="XM_071044331.1"/>
</dbReference>
<dbReference type="Proteomes" id="UP001610444">
    <property type="component" value="Unassembled WGS sequence"/>
</dbReference>
<feature type="domain" description="AMP-dependent synthetase/ligase" evidence="2">
    <location>
        <begin position="19"/>
        <end position="376"/>
    </location>
</feature>
<dbReference type="Gene3D" id="3.30.300.30">
    <property type="match status" value="1"/>
</dbReference>
<sequence length="562" mass="62024">MTGAQLHVPQQPWITQLFYHAEKTPNRTFIRDLGTGKEATFNEFLYEVLTHGAHLKERLSQDTQARLHDPNEEVFIGLLAKAGFEYVVLLFAVYSIGGIAVPMRAHVHPEEARYFLGACNAVALTSSQETAEHGESLSATLGIDLFTFSPTPATEYANAQFTLMHEPNSDPSKTPFNPARCFALLYTSGTTGPPKGALYTCNSLVLGTKSYLDRLSLSTTDTWLHQMPAHWKGGFDFILAAAYAGACLEFCSAVFSPTWFWERMRRGGITAMVASPATLSSLKETLDLIESREEREECIRGLNEIRALSTGSMAVPDSVKDIWRKLRVGRPLVIMYGFTEAAGMMAMTDWRDIETRESSSGNCGTLAAGMEAKVNDYVSAQENVMSNVFDESGFYKSGDLGSISANGEVSIHGRANQDVIRSLGWKINALEVEDALRDHPSISNVFILGVADTEAGQRVAALIVKKRAVGTKSQNDFRLVTLRKYLAVEKQLPAFKLPTLLRVIPHGQTLPTSDSGKPSKKKMEGVYFGSESVESGEVEVWDFKTKEDLPERPWDWEGRPPA</sequence>
<dbReference type="PANTHER" id="PTHR43201">
    <property type="entry name" value="ACYL-COA SYNTHETASE"/>
    <property type="match status" value="1"/>
</dbReference>
<dbReference type="GeneID" id="98159495"/>
<dbReference type="Pfam" id="PF00501">
    <property type="entry name" value="AMP-binding"/>
    <property type="match status" value="1"/>
</dbReference>
<evidence type="ECO:0000259" key="3">
    <source>
        <dbReference type="Pfam" id="PF13193"/>
    </source>
</evidence>
<dbReference type="Pfam" id="PF13193">
    <property type="entry name" value="AMP-binding_C"/>
    <property type="match status" value="1"/>
</dbReference>
<dbReference type="Gene3D" id="3.40.50.12780">
    <property type="entry name" value="N-terminal domain of ligase-like"/>
    <property type="match status" value="1"/>
</dbReference>
<evidence type="ECO:0000313" key="4">
    <source>
        <dbReference type="EMBL" id="KAL2859563.1"/>
    </source>
</evidence>
<evidence type="ECO:0008006" key="6">
    <source>
        <dbReference type="Google" id="ProtNLM"/>
    </source>
</evidence>
<accession>A0ABR4L4T5</accession>
<dbReference type="PANTHER" id="PTHR43201:SF8">
    <property type="entry name" value="ACYL-COA SYNTHETASE FAMILY MEMBER 3"/>
    <property type="match status" value="1"/>
</dbReference>
<evidence type="ECO:0000259" key="2">
    <source>
        <dbReference type="Pfam" id="PF00501"/>
    </source>
</evidence>
<gene>
    <name evidence="4" type="ORF">BJX68DRAFT_261987</name>
</gene>
<comment type="similarity">
    <text evidence="1">Belongs to the ATP-dependent AMP-binding enzyme family.</text>
</comment>